<feature type="region of interest" description="Disordered" evidence="2">
    <location>
        <begin position="160"/>
        <end position="179"/>
    </location>
</feature>
<keyword evidence="4" id="KW-1185">Reference proteome</keyword>
<dbReference type="GO" id="GO:0019901">
    <property type="term" value="F:protein kinase binding"/>
    <property type="evidence" value="ECO:0007669"/>
    <property type="project" value="InterPro"/>
</dbReference>
<dbReference type="InterPro" id="IPR020984">
    <property type="entry name" value="Speedy"/>
</dbReference>
<comment type="similarity">
    <text evidence="1">Belongs to the Speedy/Ringo family.</text>
</comment>
<reference evidence="3 4" key="1">
    <citation type="submission" date="2013-11" db="EMBL/GenBank/DDBJ databases">
        <title>The Damaraland mole rat (Fukomys damarensis) genome and evolution of African mole rats.</title>
        <authorList>
            <person name="Gladyshev V.N."/>
            <person name="Fang X."/>
        </authorList>
    </citation>
    <scope>NUCLEOTIDE SEQUENCE [LARGE SCALE GENOMIC DNA]</scope>
    <source>
        <tissue evidence="3">Liver</tissue>
    </source>
</reference>
<name>A0A091DCW2_FUKDA</name>
<evidence type="ECO:0000313" key="3">
    <source>
        <dbReference type="EMBL" id="KFO28917.1"/>
    </source>
</evidence>
<gene>
    <name evidence="3" type="ORF">H920_09860</name>
</gene>
<feature type="compositionally biased region" description="Pro residues" evidence="2">
    <location>
        <begin position="170"/>
        <end position="179"/>
    </location>
</feature>
<dbReference type="Pfam" id="PF11357">
    <property type="entry name" value="Spy1"/>
    <property type="match status" value="1"/>
</dbReference>
<sequence>MKGKHLSSVLPQHQKAITRLIEDPAIKGSLAWDINLKVSDKNLLAMVIACFSWAGLFPWPYQRIRFFPALYLAHHTEEDSQEPKLHRPFFLCGMTFGKISQIYKLCYQFIRGMDWDLHSGGGAEIAPSFWDPGALWTSTSGLTVARGAIKQNHLSLLPRAGEPMMGPWGTSPPPAPSLP</sequence>
<dbReference type="InterPro" id="IPR057742">
    <property type="entry name" value="Speedy_E"/>
</dbReference>
<dbReference type="EMBL" id="KN122676">
    <property type="protein sequence ID" value="KFO28917.1"/>
    <property type="molecule type" value="Genomic_DNA"/>
</dbReference>
<protein>
    <submittedName>
        <fullName evidence="3">Speedy protein B</fullName>
    </submittedName>
</protein>
<dbReference type="Proteomes" id="UP000028990">
    <property type="component" value="Unassembled WGS sequence"/>
</dbReference>
<dbReference type="PANTHER" id="PTHR31156">
    <property type="entry name" value="WBSCR19-LIKE PROTEIN"/>
    <property type="match status" value="1"/>
</dbReference>
<accession>A0A091DCW2</accession>
<evidence type="ECO:0000313" key="4">
    <source>
        <dbReference type="Proteomes" id="UP000028990"/>
    </source>
</evidence>
<evidence type="ECO:0000256" key="2">
    <source>
        <dbReference type="SAM" id="MobiDB-lite"/>
    </source>
</evidence>
<proteinExistence type="inferred from homology"/>
<evidence type="ECO:0000256" key="1">
    <source>
        <dbReference type="ARBA" id="ARBA00010932"/>
    </source>
</evidence>
<dbReference type="AlphaFoldDB" id="A0A091DCW2"/>
<organism evidence="3 4">
    <name type="scientific">Fukomys damarensis</name>
    <name type="common">Damaraland mole rat</name>
    <name type="synonym">Cryptomys damarensis</name>
    <dbReference type="NCBI Taxonomy" id="885580"/>
    <lineage>
        <taxon>Eukaryota</taxon>
        <taxon>Metazoa</taxon>
        <taxon>Chordata</taxon>
        <taxon>Craniata</taxon>
        <taxon>Vertebrata</taxon>
        <taxon>Euteleostomi</taxon>
        <taxon>Mammalia</taxon>
        <taxon>Eutheria</taxon>
        <taxon>Euarchontoglires</taxon>
        <taxon>Glires</taxon>
        <taxon>Rodentia</taxon>
        <taxon>Hystricomorpha</taxon>
        <taxon>Bathyergidae</taxon>
        <taxon>Fukomys</taxon>
    </lineage>
</organism>